<reference evidence="2 3" key="1">
    <citation type="submission" date="2014-06" db="EMBL/GenBank/DDBJ databases">
        <authorList>
            <person name="Swart Estienne"/>
        </authorList>
    </citation>
    <scope>NUCLEOTIDE SEQUENCE [LARGE SCALE GENOMIC DNA]</scope>
    <source>
        <strain evidence="2 3">130c</strain>
    </source>
</reference>
<evidence type="ECO:0000313" key="2">
    <source>
        <dbReference type="EMBL" id="CDW71232.1"/>
    </source>
</evidence>
<keyword evidence="3" id="KW-1185">Reference proteome</keyword>
<dbReference type="EMBL" id="CCKQ01000164">
    <property type="protein sequence ID" value="CDW71232.1"/>
    <property type="molecule type" value="Genomic_DNA"/>
</dbReference>
<dbReference type="Proteomes" id="UP000039865">
    <property type="component" value="Unassembled WGS sequence"/>
</dbReference>
<accession>A0A077ZMN8</accession>
<protein>
    <submittedName>
        <fullName evidence="2">Uncharacterized protein</fullName>
    </submittedName>
</protein>
<evidence type="ECO:0000256" key="1">
    <source>
        <dbReference type="SAM" id="MobiDB-lite"/>
    </source>
</evidence>
<feature type="region of interest" description="Disordered" evidence="1">
    <location>
        <begin position="79"/>
        <end position="120"/>
    </location>
</feature>
<proteinExistence type="predicted"/>
<dbReference type="InParanoid" id="A0A077ZMN8"/>
<sequence length="608" mass="72247">MEEQSEEQKDKVFGFLAKLDQVSGLEDRAKLFQNLKKMYKLQDGLSLSKSKEFEPKKYIKFKDDYQLMEKTEREFSRIDRYAQDKYNHPKKSKHERRQSLVNKKSNNSSDSHSDVEVGKKIKISKPQLSSKDYLKLFNQMNQTHDGDRERAVSIVANLRMPKTKAFKDNPLFNKDIKNEKNLNLHFQDLIALSQVQSQDLNILKDANQHDDEIFSYNMIKEVQEQMNLEKKLTNIRNKNKELNKVHFNQFLKKIGFKPTESNADLIDETRNENQLQYQQQLTKFQKLLNQIIEQRKRNQEELALQASGRIVQYEDQSAIDFQVFLPKNASNLTKEVQKLKPIQIRKLFSEKMKELEKCRQSGNLNQFDSDTLQIKQKKADSSEYRQYVKEQLIEGNQVLIDKSLEYSVKLPVMWKEKLNQKYKIKENDIEPFFHEKKDLQKIEEEKIDRKRQTVFDINLKEYIKQRQSIAIKIDQLDPQMKIVQRIRMRQNLKHKKTNSNSPIPTALQQKNYYLDSSVQQLRDSSLNSLNTPIRHNQSMSRISQIQQRSIKHNDSSILSYLTSREENSDSRTSLKSNPVFEKHKDKTYKIYDSSRHVYENFEQIDQIQ</sequence>
<evidence type="ECO:0000313" key="3">
    <source>
        <dbReference type="Proteomes" id="UP000039865"/>
    </source>
</evidence>
<name>A0A077ZMN8_STYLE</name>
<organism evidence="2 3">
    <name type="scientific">Stylonychia lemnae</name>
    <name type="common">Ciliate</name>
    <dbReference type="NCBI Taxonomy" id="5949"/>
    <lineage>
        <taxon>Eukaryota</taxon>
        <taxon>Sar</taxon>
        <taxon>Alveolata</taxon>
        <taxon>Ciliophora</taxon>
        <taxon>Intramacronucleata</taxon>
        <taxon>Spirotrichea</taxon>
        <taxon>Stichotrichia</taxon>
        <taxon>Sporadotrichida</taxon>
        <taxon>Oxytrichidae</taxon>
        <taxon>Stylonychinae</taxon>
        <taxon>Stylonychia</taxon>
    </lineage>
</organism>
<dbReference type="AlphaFoldDB" id="A0A077ZMN8"/>
<gene>
    <name evidence="2" type="primary">Contig10747.g11496</name>
    <name evidence="2" type="ORF">STYLEM_173</name>
</gene>